<dbReference type="InterPro" id="IPR032834">
    <property type="entry name" value="NatK-like_C"/>
</dbReference>
<dbReference type="EMBL" id="VSSQ01043180">
    <property type="protein sequence ID" value="MPM96841.1"/>
    <property type="molecule type" value="Genomic_DNA"/>
</dbReference>
<reference evidence="2" key="1">
    <citation type="submission" date="2019-08" db="EMBL/GenBank/DDBJ databases">
        <authorList>
            <person name="Kucharzyk K."/>
            <person name="Murdoch R.W."/>
            <person name="Higgins S."/>
            <person name="Loffler F."/>
        </authorList>
    </citation>
    <scope>NUCLEOTIDE SEQUENCE</scope>
</reference>
<dbReference type="Gene3D" id="3.30.565.10">
    <property type="entry name" value="Histidine kinase-like ATPase, C-terminal domain"/>
    <property type="match status" value="1"/>
</dbReference>
<name>A0A645E5I9_9ZZZZ</name>
<feature type="domain" description="Sensor histidine kinase NatK-like C-terminal" evidence="1">
    <location>
        <begin position="141"/>
        <end position="235"/>
    </location>
</feature>
<proteinExistence type="predicted"/>
<dbReference type="InterPro" id="IPR036890">
    <property type="entry name" value="HATPase_C_sf"/>
</dbReference>
<organism evidence="2">
    <name type="scientific">bioreactor metagenome</name>
    <dbReference type="NCBI Taxonomy" id="1076179"/>
    <lineage>
        <taxon>unclassified sequences</taxon>
        <taxon>metagenomes</taxon>
        <taxon>ecological metagenomes</taxon>
    </lineage>
</organism>
<sequence>MIIAVNICFIVMFRKFETLSAEYAAREEALKRDCTLELLRAELAYCSKTEEASREKWHDLRHHNAVVLEYMNAGETENAKRYLKEYDDGLVAESPTLFCKNPTANAALRIYSRRAKALGAAFSVAADIPEELPVPDPEFGVLLSNLLENACAACENCEAGARFISVLSRTDRGQLLLEIRNRVSGETIFNEGMPRSGKKSGGIGAKSASGIAAKHGGMLRFLREGTEFRVQMVLPLDTQGMHTDEAV</sequence>
<comment type="caution">
    <text evidence="2">The sequence shown here is derived from an EMBL/GenBank/DDBJ whole genome shotgun (WGS) entry which is preliminary data.</text>
</comment>
<protein>
    <recommendedName>
        <fullName evidence="1">Sensor histidine kinase NatK-like C-terminal domain-containing protein</fullName>
    </recommendedName>
</protein>
<dbReference type="SUPFAM" id="SSF55874">
    <property type="entry name" value="ATPase domain of HSP90 chaperone/DNA topoisomerase II/histidine kinase"/>
    <property type="match status" value="1"/>
</dbReference>
<evidence type="ECO:0000313" key="2">
    <source>
        <dbReference type="EMBL" id="MPM96841.1"/>
    </source>
</evidence>
<accession>A0A645E5I9</accession>
<dbReference type="AlphaFoldDB" id="A0A645E5I9"/>
<evidence type="ECO:0000259" key="1">
    <source>
        <dbReference type="Pfam" id="PF14501"/>
    </source>
</evidence>
<gene>
    <name evidence="2" type="ORF">SDC9_144006</name>
</gene>
<dbReference type="Pfam" id="PF14501">
    <property type="entry name" value="HATPase_c_5"/>
    <property type="match status" value="1"/>
</dbReference>